<protein>
    <submittedName>
        <fullName evidence="2">Endonuclease</fullName>
    </submittedName>
</protein>
<dbReference type="InterPro" id="IPR005135">
    <property type="entry name" value="Endo/exonuclease/phosphatase"/>
</dbReference>
<organism evidence="2 3">
    <name type="scientific">Rhodophyticola porphyridii</name>
    <dbReference type="NCBI Taxonomy" id="1852017"/>
    <lineage>
        <taxon>Bacteria</taxon>
        <taxon>Pseudomonadati</taxon>
        <taxon>Pseudomonadota</taxon>
        <taxon>Alphaproteobacteria</taxon>
        <taxon>Rhodobacterales</taxon>
        <taxon>Roseobacteraceae</taxon>
        <taxon>Rhodophyticola</taxon>
    </lineage>
</organism>
<dbReference type="SUPFAM" id="SSF56219">
    <property type="entry name" value="DNase I-like"/>
    <property type="match status" value="1"/>
</dbReference>
<dbReference type="InterPro" id="IPR036691">
    <property type="entry name" value="Endo/exonu/phosph_ase_sf"/>
</dbReference>
<evidence type="ECO:0000259" key="1">
    <source>
        <dbReference type="Pfam" id="PF03372"/>
    </source>
</evidence>
<keyword evidence="2" id="KW-0378">Hydrolase</keyword>
<name>A0A3L9Y872_9RHOB</name>
<comment type="caution">
    <text evidence="2">The sequence shown here is derived from an EMBL/GenBank/DDBJ whole genome shotgun (WGS) entry which is preliminary data.</text>
</comment>
<dbReference type="Pfam" id="PF03372">
    <property type="entry name" value="Exo_endo_phos"/>
    <property type="match status" value="1"/>
</dbReference>
<gene>
    <name evidence="2" type="ORF">D9R08_09100</name>
</gene>
<reference evidence="2 3" key="1">
    <citation type="submission" date="2018-10" db="EMBL/GenBank/DDBJ databases">
        <authorList>
            <person name="Jung H.S."/>
            <person name="Jeon C.O."/>
        </authorList>
    </citation>
    <scope>NUCLEOTIDE SEQUENCE [LARGE SCALE GENOMIC DNA]</scope>
    <source>
        <strain evidence="2 3">MA-7-27</strain>
    </source>
</reference>
<dbReference type="Gene3D" id="3.60.10.10">
    <property type="entry name" value="Endonuclease/exonuclease/phosphatase"/>
    <property type="match status" value="1"/>
</dbReference>
<keyword evidence="3" id="KW-1185">Reference proteome</keyword>
<dbReference type="OrthoDB" id="9813425at2"/>
<dbReference type="GO" id="GO:0004519">
    <property type="term" value="F:endonuclease activity"/>
    <property type="evidence" value="ECO:0007669"/>
    <property type="project" value="UniProtKB-KW"/>
</dbReference>
<feature type="domain" description="Endonuclease/exonuclease/phosphatase" evidence="1">
    <location>
        <begin position="8"/>
        <end position="234"/>
    </location>
</feature>
<keyword evidence="2" id="KW-0255">Endonuclease</keyword>
<evidence type="ECO:0000313" key="3">
    <source>
        <dbReference type="Proteomes" id="UP000281343"/>
    </source>
</evidence>
<proteinExistence type="predicted"/>
<dbReference type="EMBL" id="RCNT01000004">
    <property type="protein sequence ID" value="RMA42503.1"/>
    <property type="molecule type" value="Genomic_DNA"/>
</dbReference>
<dbReference type="Proteomes" id="UP000281343">
    <property type="component" value="Unassembled WGS sequence"/>
</dbReference>
<accession>A0A3L9Y872</accession>
<dbReference type="AlphaFoldDB" id="A0A3L9Y872"/>
<keyword evidence="2" id="KW-0540">Nuclease</keyword>
<sequence>MPDTLACISWNIHRGRGNDGRVDPDRTLDVLRNEVWHPGTDALFLQEADEEAPPHHGVLNTSEIEAITGLRHVQDDPASRSGPDSHGFLGVVVYLHPDILVESVRLIDLPRLVCPRGAVMVDAARDGRRLRFVVTHLSLSQMLRIVQMRRIGQHLGGDDTRPVILCGDLNEWRPWGGFALSKPILGQAFHGPARATFPIRRPWLPLDRVLTNRPGRVEDLRVLDGPGIRMASDHRPLWVRVRLGP</sequence>
<evidence type="ECO:0000313" key="2">
    <source>
        <dbReference type="EMBL" id="RMA42503.1"/>
    </source>
</evidence>